<dbReference type="PRINTS" id="PR00502">
    <property type="entry name" value="NUDIXFAMILY"/>
</dbReference>
<reference evidence="10" key="1">
    <citation type="submission" date="2020-02" db="EMBL/GenBank/DDBJ databases">
        <authorList>
            <person name="Meier V. D."/>
        </authorList>
    </citation>
    <scope>NUCLEOTIDE SEQUENCE</scope>
    <source>
        <strain evidence="10">AVDCRST_MAG11</strain>
    </source>
</reference>
<comment type="similarity">
    <text evidence="3">Belongs to the Nudix hydrolase family. NudK subfamily.</text>
</comment>
<dbReference type="SUPFAM" id="SSF55811">
    <property type="entry name" value="Nudix"/>
    <property type="match status" value="1"/>
</dbReference>
<dbReference type="PANTHER" id="PTHR11839:SF18">
    <property type="entry name" value="NUDIX HYDROLASE DOMAIN-CONTAINING PROTEIN"/>
    <property type="match status" value="1"/>
</dbReference>
<dbReference type="Gene3D" id="3.90.79.10">
    <property type="entry name" value="Nucleoside Triphosphate Pyrophosphohydrolase"/>
    <property type="match status" value="1"/>
</dbReference>
<comment type="catalytic activity">
    <reaction evidence="1">
        <text>GDP-alpha-D-mannose + H2O = alpha-D-mannose 1-phosphate + GMP + 2 H(+)</text>
        <dbReference type="Rhea" id="RHEA:27978"/>
        <dbReference type="ChEBI" id="CHEBI:15377"/>
        <dbReference type="ChEBI" id="CHEBI:15378"/>
        <dbReference type="ChEBI" id="CHEBI:57527"/>
        <dbReference type="ChEBI" id="CHEBI:58115"/>
        <dbReference type="ChEBI" id="CHEBI:58409"/>
    </reaction>
</comment>
<evidence type="ECO:0000256" key="3">
    <source>
        <dbReference type="ARBA" id="ARBA00007275"/>
    </source>
</evidence>
<evidence type="ECO:0000256" key="5">
    <source>
        <dbReference type="ARBA" id="ARBA00022801"/>
    </source>
</evidence>
<dbReference type="GO" id="GO:0006753">
    <property type="term" value="P:nucleoside phosphate metabolic process"/>
    <property type="evidence" value="ECO:0007669"/>
    <property type="project" value="TreeGrafter"/>
</dbReference>
<dbReference type="PANTHER" id="PTHR11839">
    <property type="entry name" value="UDP/ADP-SUGAR PYROPHOSPHATASE"/>
    <property type="match status" value="1"/>
</dbReference>
<evidence type="ECO:0000256" key="6">
    <source>
        <dbReference type="ARBA" id="ARBA00032162"/>
    </source>
</evidence>
<evidence type="ECO:0000256" key="1">
    <source>
        <dbReference type="ARBA" id="ARBA00000847"/>
    </source>
</evidence>
<dbReference type="PROSITE" id="PS00893">
    <property type="entry name" value="NUDIX_BOX"/>
    <property type="match status" value="1"/>
</dbReference>
<evidence type="ECO:0000256" key="8">
    <source>
        <dbReference type="RuleBase" id="RU003476"/>
    </source>
</evidence>
<evidence type="ECO:0000313" key="10">
    <source>
        <dbReference type="EMBL" id="CAA9295333.1"/>
    </source>
</evidence>
<proteinExistence type="inferred from homology"/>
<dbReference type="AlphaFoldDB" id="A0A6J4K3Z6"/>
<dbReference type="CDD" id="cd03424">
    <property type="entry name" value="NUDIX_ADPRase_Nudt5_UGPPase_Nudt14"/>
    <property type="match status" value="1"/>
</dbReference>
<dbReference type="InterPro" id="IPR000086">
    <property type="entry name" value="NUDIX_hydrolase_dom"/>
</dbReference>
<gene>
    <name evidence="10" type="ORF">AVDCRST_MAG11-436</name>
</gene>
<dbReference type="Pfam" id="PF00293">
    <property type="entry name" value="NUDIX"/>
    <property type="match status" value="1"/>
</dbReference>
<dbReference type="EMBL" id="CADCTU010000098">
    <property type="protein sequence ID" value="CAA9295333.1"/>
    <property type="molecule type" value="Genomic_DNA"/>
</dbReference>
<evidence type="ECO:0000256" key="4">
    <source>
        <dbReference type="ARBA" id="ARBA00016377"/>
    </source>
</evidence>
<dbReference type="InterPro" id="IPR020476">
    <property type="entry name" value="Nudix_hydrolase"/>
</dbReference>
<name>A0A6J4K3Z6_9BACT</name>
<dbReference type="GO" id="GO:0005829">
    <property type="term" value="C:cytosol"/>
    <property type="evidence" value="ECO:0007669"/>
    <property type="project" value="TreeGrafter"/>
</dbReference>
<sequence>MDDTKLGKVGGRRAYTGRVISLDVDTVRFPDGSTGELEMIRHPGASAVVPFVSDPAGDDPQLLLIRQYRYAADGFLYEIPAGRLEPGEDPAACARRELQEETGCRAERVEPLFTMYTTPGFTDEKIHLFMAVGLTMGESGREADEFITVETVALSRALAMVEGGEIQDAKTALGLLYAAGFRAGR</sequence>
<evidence type="ECO:0000256" key="7">
    <source>
        <dbReference type="ARBA" id="ARBA00032272"/>
    </source>
</evidence>
<dbReference type="InterPro" id="IPR015797">
    <property type="entry name" value="NUDIX_hydrolase-like_dom_sf"/>
</dbReference>
<accession>A0A6J4K3Z6</accession>
<organism evidence="10">
    <name type="scientific">uncultured Gemmatimonadaceae bacterium</name>
    <dbReference type="NCBI Taxonomy" id="246130"/>
    <lineage>
        <taxon>Bacteria</taxon>
        <taxon>Pseudomonadati</taxon>
        <taxon>Gemmatimonadota</taxon>
        <taxon>Gemmatimonadia</taxon>
        <taxon>Gemmatimonadales</taxon>
        <taxon>Gemmatimonadaceae</taxon>
        <taxon>environmental samples</taxon>
    </lineage>
</organism>
<keyword evidence="5 8" id="KW-0378">Hydrolase</keyword>
<feature type="domain" description="Nudix hydrolase" evidence="9">
    <location>
        <begin position="43"/>
        <end position="174"/>
    </location>
</feature>
<protein>
    <recommendedName>
        <fullName evidence="4">GDP-mannose pyrophosphatase</fullName>
    </recommendedName>
    <alternativeName>
        <fullName evidence="6">GDP-mannose hydrolase</fullName>
    </alternativeName>
    <alternativeName>
        <fullName evidence="7">GDPMK</fullName>
    </alternativeName>
</protein>
<evidence type="ECO:0000259" key="9">
    <source>
        <dbReference type="PROSITE" id="PS51462"/>
    </source>
</evidence>
<dbReference type="PROSITE" id="PS51462">
    <property type="entry name" value="NUDIX"/>
    <property type="match status" value="1"/>
</dbReference>
<comment type="cofactor">
    <cofactor evidence="2">
        <name>Mg(2+)</name>
        <dbReference type="ChEBI" id="CHEBI:18420"/>
    </cofactor>
</comment>
<dbReference type="GO" id="GO:0016462">
    <property type="term" value="F:pyrophosphatase activity"/>
    <property type="evidence" value="ECO:0007669"/>
    <property type="project" value="UniProtKB-ARBA"/>
</dbReference>
<dbReference type="GO" id="GO:0019693">
    <property type="term" value="P:ribose phosphate metabolic process"/>
    <property type="evidence" value="ECO:0007669"/>
    <property type="project" value="TreeGrafter"/>
</dbReference>
<evidence type="ECO:0000256" key="2">
    <source>
        <dbReference type="ARBA" id="ARBA00001946"/>
    </source>
</evidence>
<dbReference type="InterPro" id="IPR020084">
    <property type="entry name" value="NUDIX_hydrolase_CS"/>
</dbReference>